<dbReference type="GO" id="GO:0016787">
    <property type="term" value="F:hydrolase activity"/>
    <property type="evidence" value="ECO:0007669"/>
    <property type="project" value="UniProtKB-KW"/>
</dbReference>
<protein>
    <submittedName>
        <fullName evidence="3">Alpha/beta-hydrolase</fullName>
    </submittedName>
</protein>
<dbReference type="InterPro" id="IPR029058">
    <property type="entry name" value="AB_hydrolase_fold"/>
</dbReference>
<dbReference type="PANTHER" id="PTHR43194">
    <property type="entry name" value="HYDROLASE ALPHA/BETA FOLD FAMILY"/>
    <property type="match status" value="1"/>
</dbReference>
<dbReference type="GeneID" id="27902045"/>
<dbReference type="Proteomes" id="UP000016931">
    <property type="component" value="Unassembled WGS sequence"/>
</dbReference>
<dbReference type="Pfam" id="PF12146">
    <property type="entry name" value="Hydrolase_4"/>
    <property type="match status" value="1"/>
</dbReference>
<feature type="region of interest" description="Disordered" evidence="1">
    <location>
        <begin position="229"/>
        <end position="250"/>
    </location>
</feature>
<keyword evidence="4" id="KW-1185">Reference proteome</keyword>
<dbReference type="AlphaFoldDB" id="M3C3G1"/>
<dbReference type="eggNOG" id="ENOG502S3SW">
    <property type="taxonomic scope" value="Eukaryota"/>
</dbReference>
<feature type="region of interest" description="Disordered" evidence="1">
    <location>
        <begin position="427"/>
        <end position="448"/>
    </location>
</feature>
<dbReference type="PANTHER" id="PTHR43194:SF2">
    <property type="entry name" value="PEROXISOMAL MEMBRANE PROTEIN LPX1"/>
    <property type="match status" value="1"/>
</dbReference>
<dbReference type="RefSeq" id="XP_016762932.1">
    <property type="nucleotide sequence ID" value="XM_016904908.1"/>
</dbReference>
<feature type="compositionally biased region" description="Basic and acidic residues" evidence="1">
    <location>
        <begin position="236"/>
        <end position="248"/>
    </location>
</feature>
<organism evidence="3 4">
    <name type="scientific">Sphaerulina musiva (strain SO2202)</name>
    <name type="common">Poplar stem canker fungus</name>
    <name type="synonym">Septoria musiva</name>
    <dbReference type="NCBI Taxonomy" id="692275"/>
    <lineage>
        <taxon>Eukaryota</taxon>
        <taxon>Fungi</taxon>
        <taxon>Dikarya</taxon>
        <taxon>Ascomycota</taxon>
        <taxon>Pezizomycotina</taxon>
        <taxon>Dothideomycetes</taxon>
        <taxon>Dothideomycetidae</taxon>
        <taxon>Mycosphaerellales</taxon>
        <taxon>Mycosphaerellaceae</taxon>
        <taxon>Sphaerulina</taxon>
    </lineage>
</organism>
<dbReference type="SUPFAM" id="SSF53474">
    <property type="entry name" value="alpha/beta-Hydrolases"/>
    <property type="match status" value="1"/>
</dbReference>
<dbReference type="STRING" id="692275.M3C3G1"/>
<dbReference type="OrthoDB" id="94039at2759"/>
<proteinExistence type="predicted"/>
<evidence type="ECO:0000313" key="3">
    <source>
        <dbReference type="EMBL" id="EMF14811.1"/>
    </source>
</evidence>
<evidence type="ECO:0000313" key="4">
    <source>
        <dbReference type="Proteomes" id="UP000016931"/>
    </source>
</evidence>
<dbReference type="Gene3D" id="3.40.50.1820">
    <property type="entry name" value="alpha/beta hydrolase"/>
    <property type="match status" value="1"/>
</dbReference>
<reference evidence="3 4" key="1">
    <citation type="journal article" date="2012" name="PLoS Pathog.">
        <title>Diverse lifestyles and strategies of plant pathogenesis encoded in the genomes of eighteen Dothideomycetes fungi.</title>
        <authorList>
            <person name="Ohm R.A."/>
            <person name="Feau N."/>
            <person name="Henrissat B."/>
            <person name="Schoch C.L."/>
            <person name="Horwitz B.A."/>
            <person name="Barry K.W."/>
            <person name="Condon B.J."/>
            <person name="Copeland A.C."/>
            <person name="Dhillon B."/>
            <person name="Glaser F."/>
            <person name="Hesse C.N."/>
            <person name="Kosti I."/>
            <person name="LaButti K."/>
            <person name="Lindquist E.A."/>
            <person name="Lucas S."/>
            <person name="Salamov A.A."/>
            <person name="Bradshaw R.E."/>
            <person name="Ciuffetti L."/>
            <person name="Hamelin R.C."/>
            <person name="Kema G.H.J."/>
            <person name="Lawrence C."/>
            <person name="Scott J.A."/>
            <person name="Spatafora J.W."/>
            <person name="Turgeon B.G."/>
            <person name="de Wit P.J.G.M."/>
            <person name="Zhong S."/>
            <person name="Goodwin S.B."/>
            <person name="Grigoriev I.V."/>
        </authorList>
    </citation>
    <scope>NUCLEOTIDE SEQUENCE [LARGE SCALE GENOMIC DNA]</scope>
    <source>
        <strain evidence="3 4">SO2202</strain>
    </source>
</reference>
<dbReference type="InterPro" id="IPR050228">
    <property type="entry name" value="Carboxylesterase_BioH"/>
</dbReference>
<evidence type="ECO:0000256" key="1">
    <source>
        <dbReference type="SAM" id="MobiDB-lite"/>
    </source>
</evidence>
<accession>M3C3G1</accession>
<name>M3C3G1_SPHMS</name>
<dbReference type="InterPro" id="IPR022742">
    <property type="entry name" value="Hydrolase_4"/>
</dbReference>
<dbReference type="EMBL" id="KB456262">
    <property type="protein sequence ID" value="EMF14811.1"/>
    <property type="molecule type" value="Genomic_DNA"/>
</dbReference>
<feature type="domain" description="Serine aminopeptidase S33" evidence="2">
    <location>
        <begin position="52"/>
        <end position="198"/>
    </location>
</feature>
<dbReference type="HOGENOM" id="CLU_036837_0_0_1"/>
<sequence>MENYRIIKHKIPAAHLREFPQATLHSEEDILHLAVNQYIPLNNPHPQPGDVTIIAAHAVGYHKELYEPLWDELAAQARFRGWRIRSIWMADVAWHGESYQMNEELVGNSPGWYDHSRDLANLINLRREEMVRPIVGVGHSMGGNQITKLALDHPSLFTTLILLDPVIQMKSAEIDPSSQVPSAAQASTFRRDHWPSREIAHASFLKSPYYQTWDKRVLEKWVKFGLRDCEDEDGDGEKGEKGEKEKGKGVCLATPSAQEVWSFLRPNYPPESSSEEEVPSSSEQQKKQKKKLDRFLHPDLNPSLPNQTPFYRSEPITTYLRLPELRPGCLYIFGQLSFVCDKSTACDKVSRTGIGAGGSGGEAEGRVGGVTLEGVGHLIAMEAPGKTAEVAAEWIKRELEGFGERRRRLEEGWWRRERRERQRVDGDWKRFMGGPPVRGRKKGGEAKM</sequence>
<evidence type="ECO:0000259" key="2">
    <source>
        <dbReference type="Pfam" id="PF12146"/>
    </source>
</evidence>
<feature type="region of interest" description="Disordered" evidence="1">
    <location>
        <begin position="264"/>
        <end position="308"/>
    </location>
</feature>
<dbReference type="OMA" id="FGIRGIW"/>
<keyword evidence="3" id="KW-0378">Hydrolase</keyword>
<gene>
    <name evidence="3" type="ORF">SEPMUDRAFT_148409</name>
</gene>